<dbReference type="Proteomes" id="UP001592528">
    <property type="component" value="Unassembled WGS sequence"/>
</dbReference>
<dbReference type="SUPFAM" id="SSF53335">
    <property type="entry name" value="S-adenosyl-L-methionine-dependent methyltransferases"/>
    <property type="match status" value="1"/>
</dbReference>
<evidence type="ECO:0000256" key="1">
    <source>
        <dbReference type="ARBA" id="ARBA00022603"/>
    </source>
</evidence>
<evidence type="ECO:0000313" key="3">
    <source>
        <dbReference type="EMBL" id="MFC1404495.1"/>
    </source>
</evidence>
<dbReference type="EC" id="2.1.1.-" evidence="3"/>
<dbReference type="Gene3D" id="3.40.50.12710">
    <property type="match status" value="1"/>
</dbReference>
<organism evidence="3 4">
    <name type="scientific">Streptacidiphilus cavernicola</name>
    <dbReference type="NCBI Taxonomy" id="3342716"/>
    <lineage>
        <taxon>Bacteria</taxon>
        <taxon>Bacillati</taxon>
        <taxon>Actinomycetota</taxon>
        <taxon>Actinomycetes</taxon>
        <taxon>Kitasatosporales</taxon>
        <taxon>Streptomycetaceae</taxon>
        <taxon>Streptacidiphilus</taxon>
    </lineage>
</organism>
<evidence type="ECO:0000256" key="2">
    <source>
        <dbReference type="ARBA" id="ARBA00022679"/>
    </source>
</evidence>
<keyword evidence="1 3" id="KW-0489">Methyltransferase</keyword>
<comment type="caution">
    <text evidence="3">The sequence shown here is derived from an EMBL/GenBank/DDBJ whole genome shotgun (WGS) entry which is preliminary data.</text>
</comment>
<dbReference type="GO" id="GO:0032259">
    <property type="term" value="P:methylation"/>
    <property type="evidence" value="ECO:0007669"/>
    <property type="project" value="UniProtKB-KW"/>
</dbReference>
<keyword evidence="2 3" id="KW-0808">Transferase</keyword>
<dbReference type="RefSeq" id="WP_063757497.1">
    <property type="nucleotide sequence ID" value="NZ_JBHEZZ010000015.1"/>
</dbReference>
<dbReference type="InterPro" id="IPR003788">
    <property type="entry name" value="NDUFAF7"/>
</dbReference>
<dbReference type="Pfam" id="PF02636">
    <property type="entry name" value="Methyltransf_28"/>
    <property type="match status" value="1"/>
</dbReference>
<accession>A0ABV6USQ8</accession>
<reference evidence="3 4" key="1">
    <citation type="submission" date="2024-09" db="EMBL/GenBank/DDBJ databases">
        <authorList>
            <person name="Lee S.D."/>
        </authorList>
    </citation>
    <scope>NUCLEOTIDE SEQUENCE [LARGE SCALE GENOMIC DNA]</scope>
    <source>
        <strain evidence="3 4">N1-5</strain>
    </source>
</reference>
<proteinExistence type="predicted"/>
<dbReference type="GO" id="GO:0008168">
    <property type="term" value="F:methyltransferase activity"/>
    <property type="evidence" value="ECO:0007669"/>
    <property type="project" value="UniProtKB-KW"/>
</dbReference>
<evidence type="ECO:0000313" key="4">
    <source>
        <dbReference type="Proteomes" id="UP001592528"/>
    </source>
</evidence>
<dbReference type="InterPro" id="IPR029063">
    <property type="entry name" value="SAM-dependent_MTases_sf"/>
</dbReference>
<gene>
    <name evidence="3" type="ORF">ACEZDJ_24670</name>
</gene>
<name>A0ABV6USQ8_9ACTN</name>
<protein>
    <submittedName>
        <fullName evidence="3">SAM-dependent methyltransferase</fullName>
        <ecNumber evidence="3">2.1.1.-</ecNumber>
    </submittedName>
</protein>
<keyword evidence="4" id="KW-1185">Reference proteome</keyword>
<dbReference type="InterPro" id="IPR038375">
    <property type="entry name" value="NDUFAF7_sf"/>
</dbReference>
<sequence length="380" mass="39586">MDSGRRTAQAAEWTGWRAATERALYGPDGFFTRTGAGPAGHFRTSVHASAGGGELFAGAVLELVAEVDRALGRPAELVVTDVGAGRAELLCALGVRARAERPGLADRLVLRAVERAPRPDGLPGWIGWSDRIEPAADGVLFANEWLDNVPVDIAEVDAEGVARLVEVERGSGEERPGPAVAGEQAAWLARWWPLDGAEPGERAEIGLDRDRAWAAAVGSLRRGLAVAVDYAHDAAGRPPFGSLAAFREGREVRPVPDGGCDLTSHVALDSCLAAARQAAAGRPVHSLWTTQRRALAALGVDGARPPLALASSDPAGYLRALAAAGEAAELTAPSGLGSFVWGLQSVGMPLPGRWPALAASGGGTLLLHEDQHAEDQHADE</sequence>
<dbReference type="EMBL" id="JBHEZZ010000015">
    <property type="protein sequence ID" value="MFC1404495.1"/>
    <property type="molecule type" value="Genomic_DNA"/>
</dbReference>